<name>A0ABW5GH09_9PSEU</name>
<dbReference type="SUPFAM" id="SSF54909">
    <property type="entry name" value="Dimeric alpha+beta barrel"/>
    <property type="match status" value="1"/>
</dbReference>
<dbReference type="InterPro" id="IPR007138">
    <property type="entry name" value="ABM_dom"/>
</dbReference>
<proteinExistence type="predicted"/>
<accession>A0ABW5GH09</accession>
<dbReference type="RefSeq" id="WP_345397440.1">
    <property type="nucleotide sequence ID" value="NZ_BAABHG010000008.1"/>
</dbReference>
<evidence type="ECO:0000259" key="1">
    <source>
        <dbReference type="Pfam" id="PF03992"/>
    </source>
</evidence>
<keyword evidence="2" id="KW-0503">Monooxygenase</keyword>
<keyword evidence="3" id="KW-1185">Reference proteome</keyword>
<dbReference type="Proteomes" id="UP001597419">
    <property type="component" value="Unassembled WGS sequence"/>
</dbReference>
<gene>
    <name evidence="2" type="ORF">ACFSYJ_14030</name>
</gene>
<keyword evidence="2" id="KW-0560">Oxidoreductase</keyword>
<dbReference type="GO" id="GO:0004497">
    <property type="term" value="F:monooxygenase activity"/>
    <property type="evidence" value="ECO:0007669"/>
    <property type="project" value="UniProtKB-KW"/>
</dbReference>
<reference evidence="3" key="1">
    <citation type="journal article" date="2019" name="Int. J. Syst. Evol. Microbiol.">
        <title>The Global Catalogue of Microorganisms (GCM) 10K type strain sequencing project: providing services to taxonomists for standard genome sequencing and annotation.</title>
        <authorList>
            <consortium name="The Broad Institute Genomics Platform"/>
            <consortium name="The Broad Institute Genome Sequencing Center for Infectious Disease"/>
            <person name="Wu L."/>
            <person name="Ma J."/>
        </authorList>
    </citation>
    <scope>NUCLEOTIDE SEQUENCE [LARGE SCALE GENOMIC DNA]</scope>
    <source>
        <strain evidence="3">CGMCC 4.7643</strain>
    </source>
</reference>
<evidence type="ECO:0000313" key="2">
    <source>
        <dbReference type="EMBL" id="MFD2459729.1"/>
    </source>
</evidence>
<dbReference type="Gene3D" id="3.30.70.100">
    <property type="match status" value="1"/>
</dbReference>
<sequence>MSDGVTFINVFEIPADRVDEFVGHWRERAELLRDAAGFRDVRLHRALLPDSRFQLVNVAHWDSEEDWLAATRNHGKFRSSVAEAAQIATPNPALYEVVVEIPGRAETAPGARQAGRPAPA</sequence>
<protein>
    <submittedName>
        <fullName evidence="2">Antibiotic biosynthesis monooxygenase family protein</fullName>
    </submittedName>
</protein>
<comment type="caution">
    <text evidence="2">The sequence shown here is derived from an EMBL/GenBank/DDBJ whole genome shotgun (WGS) entry which is preliminary data.</text>
</comment>
<organism evidence="2 3">
    <name type="scientific">Amycolatopsis samaneae</name>
    <dbReference type="NCBI Taxonomy" id="664691"/>
    <lineage>
        <taxon>Bacteria</taxon>
        <taxon>Bacillati</taxon>
        <taxon>Actinomycetota</taxon>
        <taxon>Actinomycetes</taxon>
        <taxon>Pseudonocardiales</taxon>
        <taxon>Pseudonocardiaceae</taxon>
        <taxon>Amycolatopsis</taxon>
    </lineage>
</organism>
<dbReference type="Pfam" id="PF03992">
    <property type="entry name" value="ABM"/>
    <property type="match status" value="1"/>
</dbReference>
<dbReference type="InterPro" id="IPR011008">
    <property type="entry name" value="Dimeric_a/b-barrel"/>
</dbReference>
<dbReference type="EMBL" id="JBHUKU010000006">
    <property type="protein sequence ID" value="MFD2459729.1"/>
    <property type="molecule type" value="Genomic_DNA"/>
</dbReference>
<evidence type="ECO:0000313" key="3">
    <source>
        <dbReference type="Proteomes" id="UP001597419"/>
    </source>
</evidence>
<feature type="domain" description="ABM" evidence="1">
    <location>
        <begin position="6"/>
        <end position="72"/>
    </location>
</feature>